<accession>A0ABQ8G7R4</accession>
<dbReference type="InterPro" id="IPR024555">
    <property type="entry name" value="PX-associated"/>
</dbReference>
<evidence type="ECO:0000259" key="2">
    <source>
        <dbReference type="Pfam" id="PF12825"/>
    </source>
</evidence>
<feature type="domain" description="PX-associated" evidence="3">
    <location>
        <begin position="32"/>
        <end position="149"/>
    </location>
</feature>
<gene>
    <name evidence="4" type="ORF">B0J12DRAFT_741346</name>
</gene>
<dbReference type="EMBL" id="JAGTJR010000016">
    <property type="protein sequence ID" value="KAH7047429.1"/>
    <property type="molecule type" value="Genomic_DNA"/>
</dbReference>
<dbReference type="Pfam" id="PF12825">
    <property type="entry name" value="DUF3818"/>
    <property type="match status" value="2"/>
</dbReference>
<protein>
    <submittedName>
        <fullName evidence="4">PX-associated-domain-containing protein</fullName>
    </submittedName>
</protein>
<evidence type="ECO:0000313" key="4">
    <source>
        <dbReference type="EMBL" id="KAH7047429.1"/>
    </source>
</evidence>
<evidence type="ECO:0000256" key="1">
    <source>
        <dbReference type="SAM" id="MobiDB-lite"/>
    </source>
</evidence>
<evidence type="ECO:0000259" key="3">
    <source>
        <dbReference type="Pfam" id="PF12828"/>
    </source>
</evidence>
<feature type="region of interest" description="Disordered" evidence="1">
    <location>
        <begin position="1"/>
        <end position="34"/>
    </location>
</feature>
<dbReference type="InterPro" id="IPR047168">
    <property type="entry name" value="LEC1-like"/>
</dbReference>
<dbReference type="InterPro" id="IPR024554">
    <property type="entry name" value="LEC1-like_C"/>
</dbReference>
<feature type="region of interest" description="Disordered" evidence="1">
    <location>
        <begin position="325"/>
        <end position="344"/>
    </location>
</feature>
<comment type="caution">
    <text evidence="4">The sequence shown here is derived from an EMBL/GenBank/DDBJ whole genome shotgun (WGS) entry which is preliminary data.</text>
</comment>
<feature type="domain" description="PX" evidence="2">
    <location>
        <begin position="388"/>
        <end position="518"/>
    </location>
</feature>
<dbReference type="Pfam" id="PF12828">
    <property type="entry name" value="PXB"/>
    <property type="match status" value="1"/>
</dbReference>
<organism evidence="4 5">
    <name type="scientific">Macrophomina phaseolina</name>
    <dbReference type="NCBI Taxonomy" id="35725"/>
    <lineage>
        <taxon>Eukaryota</taxon>
        <taxon>Fungi</taxon>
        <taxon>Dikarya</taxon>
        <taxon>Ascomycota</taxon>
        <taxon>Pezizomycotina</taxon>
        <taxon>Dothideomycetes</taxon>
        <taxon>Dothideomycetes incertae sedis</taxon>
        <taxon>Botryosphaeriales</taxon>
        <taxon>Botryosphaeriaceae</taxon>
        <taxon>Macrophomina</taxon>
    </lineage>
</organism>
<keyword evidence="5" id="KW-1185">Reference proteome</keyword>
<evidence type="ECO:0000313" key="5">
    <source>
        <dbReference type="Proteomes" id="UP000774617"/>
    </source>
</evidence>
<sequence>MAAEGAAARLDDSTLDSGHHGFSRTTPPMASSPALSPAQAHALFDVLTHHEVYSEIENFKWPAAIHQYGHPFQKDQAQPCTSPILQLLLNKFALTLPGLSSVDDAFWKVRIQTIVEKLGAAELSESYDKGSVGLRKTLATAISALIEYPAKGALGGFPMKNVDPGRKYDTSKPEDVMQAWDDFLQQLVYGGMIDELFTKCAETDKLEDHSALVQAAHEFILVNLASLMHHILVVSPDGQALLRILANVHKLIPYSIMRQTLRVGNAATMINGMVRLVLAKFSVGTLTNWVGISRNADEGMNLLQSIISTVLAWDSSELQKQATKIEKTKEKDRPSDKHLDAIKSHLQLSREEKEKRRAMSMETPKSIVAVIFEEGSLPANLPESQQAQAQQYFKAQLSIRDRDQLSQVLCRQQPDYLTEAIRDLVSAYDPIIRALHNAADLSAGLADLENFLNDLIKIAKLPSISKSKDKDKPVPTVEDFVQLLKKHQGSCHRFLYQVAKNGPELTEWFRQYALKFISEFQRASESPAGAGAMTTTLNSLFGKLTPEERELVSKALDAHSDYLLHLHKSSEARMKSILSRSSRTEFGPGMYIAKWIDLMGSTPITPATVNGPLRYGKNRDVLEAAQIDVDGEKKGGIAIEKEATGEQKIPEAPNVEEILRLLAPGYREALAGGIS</sequence>
<feature type="domain" description="PX" evidence="2">
    <location>
        <begin position="194"/>
        <end position="384"/>
    </location>
</feature>
<dbReference type="Proteomes" id="UP000774617">
    <property type="component" value="Unassembled WGS sequence"/>
</dbReference>
<dbReference type="PANTHER" id="PTHR47185">
    <property type="entry name" value="PX DOMAIN-CONTAINING PROTEIN YPR097W"/>
    <property type="match status" value="1"/>
</dbReference>
<proteinExistence type="predicted"/>
<reference evidence="4 5" key="1">
    <citation type="journal article" date="2021" name="Nat. Commun.">
        <title>Genetic determinants of endophytism in the Arabidopsis root mycobiome.</title>
        <authorList>
            <person name="Mesny F."/>
            <person name="Miyauchi S."/>
            <person name="Thiergart T."/>
            <person name="Pickel B."/>
            <person name="Atanasova L."/>
            <person name="Karlsson M."/>
            <person name="Huettel B."/>
            <person name="Barry K.W."/>
            <person name="Haridas S."/>
            <person name="Chen C."/>
            <person name="Bauer D."/>
            <person name="Andreopoulos W."/>
            <person name="Pangilinan J."/>
            <person name="LaButti K."/>
            <person name="Riley R."/>
            <person name="Lipzen A."/>
            <person name="Clum A."/>
            <person name="Drula E."/>
            <person name="Henrissat B."/>
            <person name="Kohler A."/>
            <person name="Grigoriev I.V."/>
            <person name="Martin F.M."/>
            <person name="Hacquard S."/>
        </authorList>
    </citation>
    <scope>NUCLEOTIDE SEQUENCE [LARGE SCALE GENOMIC DNA]</scope>
    <source>
        <strain evidence="4 5">MPI-SDFR-AT-0080</strain>
    </source>
</reference>
<name>A0ABQ8G7R4_9PEZI</name>
<dbReference type="PANTHER" id="PTHR47185:SF2">
    <property type="entry name" value="FUNGAL PROTEIN"/>
    <property type="match status" value="1"/>
</dbReference>